<keyword evidence="2" id="KW-0521">NADP</keyword>
<evidence type="ECO:0000313" key="4">
    <source>
        <dbReference type="EMBL" id="GAA0233406.1"/>
    </source>
</evidence>
<reference evidence="4 5" key="1">
    <citation type="journal article" date="2019" name="Int. J. Syst. Evol. Microbiol.">
        <title>The Global Catalogue of Microorganisms (GCM) 10K type strain sequencing project: providing services to taxonomists for standard genome sequencing and annotation.</title>
        <authorList>
            <consortium name="The Broad Institute Genomics Platform"/>
            <consortium name="The Broad Institute Genome Sequencing Center for Infectious Disease"/>
            <person name="Wu L."/>
            <person name="Ma J."/>
        </authorList>
    </citation>
    <scope>NUCLEOTIDE SEQUENCE [LARGE SCALE GENOMIC DNA]</scope>
    <source>
        <strain evidence="4 5">JCM 10425</strain>
    </source>
</reference>
<sequence>MSAPVLVVGATGQQGGATARALLAAGVGVRALVRDPAKADAVAALGAEPVIGDLRDRASLTAAVDGVRAVFSIQMAEVKDGAYDFDGELRQATNLIGAARAADVAQFVHTSVSGSDRLASAPGYETGRWAPMEPYYAAKTGIENRVRDAGFRYWTLVKPAFFMENFLPSARYLLPRGVEGGIATVLRPTTHLSLVAVDDIGATVAAAVADPPRFHGVELELAGDYRSMTEIAAVLSRAVGVPFTAPDLTEAEALDAGMPPYAGLSHELLNEAGQPARPEFARALGIPVTSFDTWAGERMAAASA</sequence>
<name>A0ABN0TYJ1_9ACTN</name>
<evidence type="ECO:0000256" key="1">
    <source>
        <dbReference type="ARBA" id="ARBA00006328"/>
    </source>
</evidence>
<dbReference type="InterPro" id="IPR008030">
    <property type="entry name" value="NmrA-like"/>
</dbReference>
<protein>
    <recommendedName>
        <fullName evidence="3">NmrA-like domain-containing protein</fullName>
    </recommendedName>
</protein>
<dbReference type="Proteomes" id="UP001500967">
    <property type="component" value="Unassembled WGS sequence"/>
</dbReference>
<accession>A0ABN0TYJ1</accession>
<dbReference type="SUPFAM" id="SSF51735">
    <property type="entry name" value="NAD(P)-binding Rossmann-fold domains"/>
    <property type="match status" value="1"/>
</dbReference>
<evidence type="ECO:0000259" key="3">
    <source>
        <dbReference type="Pfam" id="PF05368"/>
    </source>
</evidence>
<dbReference type="CDD" id="cd05251">
    <property type="entry name" value="NmrA_like_SDR_a"/>
    <property type="match status" value="1"/>
</dbReference>
<dbReference type="RefSeq" id="WP_344648314.1">
    <property type="nucleotide sequence ID" value="NZ_BAAAGX010000007.1"/>
</dbReference>
<evidence type="ECO:0000256" key="2">
    <source>
        <dbReference type="ARBA" id="ARBA00022857"/>
    </source>
</evidence>
<dbReference type="PANTHER" id="PTHR42748">
    <property type="entry name" value="NITROGEN METABOLITE REPRESSION PROTEIN NMRA FAMILY MEMBER"/>
    <property type="match status" value="1"/>
</dbReference>
<evidence type="ECO:0000313" key="5">
    <source>
        <dbReference type="Proteomes" id="UP001500967"/>
    </source>
</evidence>
<organism evidence="4 5">
    <name type="scientific">Cryptosporangium japonicum</name>
    <dbReference type="NCBI Taxonomy" id="80872"/>
    <lineage>
        <taxon>Bacteria</taxon>
        <taxon>Bacillati</taxon>
        <taxon>Actinomycetota</taxon>
        <taxon>Actinomycetes</taxon>
        <taxon>Cryptosporangiales</taxon>
        <taxon>Cryptosporangiaceae</taxon>
        <taxon>Cryptosporangium</taxon>
    </lineage>
</organism>
<proteinExistence type="inferred from homology"/>
<dbReference type="InterPro" id="IPR051164">
    <property type="entry name" value="NmrA-like_oxidored"/>
</dbReference>
<comment type="caution">
    <text evidence="4">The sequence shown here is derived from an EMBL/GenBank/DDBJ whole genome shotgun (WGS) entry which is preliminary data.</text>
</comment>
<keyword evidence="5" id="KW-1185">Reference proteome</keyword>
<comment type="similarity">
    <text evidence="1">Belongs to the NmrA-type oxidoreductase family.</text>
</comment>
<feature type="domain" description="NmrA-like" evidence="3">
    <location>
        <begin position="4"/>
        <end position="246"/>
    </location>
</feature>
<dbReference type="PANTHER" id="PTHR42748:SF7">
    <property type="entry name" value="NMRA LIKE REDOX SENSOR 1-RELATED"/>
    <property type="match status" value="1"/>
</dbReference>
<dbReference type="Gene3D" id="3.40.50.720">
    <property type="entry name" value="NAD(P)-binding Rossmann-like Domain"/>
    <property type="match status" value="1"/>
</dbReference>
<dbReference type="Pfam" id="PF05368">
    <property type="entry name" value="NmrA"/>
    <property type="match status" value="1"/>
</dbReference>
<dbReference type="EMBL" id="BAAAGX010000007">
    <property type="protein sequence ID" value="GAA0233406.1"/>
    <property type="molecule type" value="Genomic_DNA"/>
</dbReference>
<dbReference type="InterPro" id="IPR036291">
    <property type="entry name" value="NAD(P)-bd_dom_sf"/>
</dbReference>
<gene>
    <name evidence="4" type="ORF">GCM10009539_18410</name>
</gene>